<dbReference type="EMBL" id="BAAAON010000003">
    <property type="protein sequence ID" value="GAA2177111.1"/>
    <property type="molecule type" value="Genomic_DNA"/>
</dbReference>
<dbReference type="InterPro" id="IPR036388">
    <property type="entry name" value="WH-like_DNA-bd_sf"/>
</dbReference>
<protein>
    <submittedName>
        <fullName evidence="5">GntR family transcriptional regulator</fullName>
    </submittedName>
</protein>
<evidence type="ECO:0000313" key="6">
    <source>
        <dbReference type="Proteomes" id="UP001500974"/>
    </source>
</evidence>
<dbReference type="InterPro" id="IPR036390">
    <property type="entry name" value="WH_DNA-bd_sf"/>
</dbReference>
<feature type="domain" description="HTH gntR-type" evidence="4">
    <location>
        <begin position="14"/>
        <end position="81"/>
    </location>
</feature>
<dbReference type="SUPFAM" id="SSF48008">
    <property type="entry name" value="GntR ligand-binding domain-like"/>
    <property type="match status" value="1"/>
</dbReference>
<keyword evidence="1" id="KW-0805">Transcription regulation</keyword>
<keyword evidence="2" id="KW-0238">DNA-binding</keyword>
<dbReference type="Gene3D" id="1.10.10.10">
    <property type="entry name" value="Winged helix-like DNA-binding domain superfamily/Winged helix DNA-binding domain"/>
    <property type="match status" value="1"/>
</dbReference>
<dbReference type="SUPFAM" id="SSF46785">
    <property type="entry name" value="Winged helix' DNA-binding domain"/>
    <property type="match status" value="1"/>
</dbReference>
<dbReference type="SMART" id="SM00895">
    <property type="entry name" value="FCD"/>
    <property type="match status" value="1"/>
</dbReference>
<comment type="caution">
    <text evidence="5">The sequence shown here is derived from an EMBL/GenBank/DDBJ whole genome shotgun (WGS) entry which is preliminary data.</text>
</comment>
<organism evidence="5 6">
    <name type="scientific">Arthrobacter parietis</name>
    <dbReference type="NCBI Taxonomy" id="271434"/>
    <lineage>
        <taxon>Bacteria</taxon>
        <taxon>Bacillati</taxon>
        <taxon>Actinomycetota</taxon>
        <taxon>Actinomycetes</taxon>
        <taxon>Micrococcales</taxon>
        <taxon>Micrococcaceae</taxon>
        <taxon>Arthrobacter</taxon>
    </lineage>
</organism>
<accession>A0ABN3AZX6</accession>
<gene>
    <name evidence="5" type="ORF">GCM10009784_26430</name>
</gene>
<reference evidence="5 6" key="1">
    <citation type="journal article" date="2019" name="Int. J. Syst. Evol. Microbiol.">
        <title>The Global Catalogue of Microorganisms (GCM) 10K type strain sequencing project: providing services to taxonomists for standard genome sequencing and annotation.</title>
        <authorList>
            <consortium name="The Broad Institute Genomics Platform"/>
            <consortium name="The Broad Institute Genome Sequencing Center for Infectious Disease"/>
            <person name="Wu L."/>
            <person name="Ma J."/>
        </authorList>
    </citation>
    <scope>NUCLEOTIDE SEQUENCE [LARGE SCALE GENOMIC DNA]</scope>
    <source>
        <strain evidence="5 6">JCM 14917</strain>
    </source>
</reference>
<dbReference type="InterPro" id="IPR008920">
    <property type="entry name" value="TF_FadR/GntR_C"/>
</dbReference>
<dbReference type="RefSeq" id="WP_346028544.1">
    <property type="nucleotide sequence ID" value="NZ_BAAAON010000003.1"/>
</dbReference>
<keyword evidence="6" id="KW-1185">Reference proteome</keyword>
<dbReference type="Pfam" id="PF07729">
    <property type="entry name" value="FCD"/>
    <property type="match status" value="1"/>
</dbReference>
<evidence type="ECO:0000259" key="4">
    <source>
        <dbReference type="PROSITE" id="PS50949"/>
    </source>
</evidence>
<evidence type="ECO:0000256" key="1">
    <source>
        <dbReference type="ARBA" id="ARBA00023015"/>
    </source>
</evidence>
<dbReference type="CDD" id="cd07377">
    <property type="entry name" value="WHTH_GntR"/>
    <property type="match status" value="1"/>
</dbReference>
<evidence type="ECO:0000256" key="3">
    <source>
        <dbReference type="ARBA" id="ARBA00023163"/>
    </source>
</evidence>
<dbReference type="PROSITE" id="PS50949">
    <property type="entry name" value="HTH_GNTR"/>
    <property type="match status" value="1"/>
</dbReference>
<proteinExistence type="predicted"/>
<dbReference type="SMART" id="SM00345">
    <property type="entry name" value="HTH_GNTR"/>
    <property type="match status" value="1"/>
</dbReference>
<dbReference type="PANTHER" id="PTHR43537:SF45">
    <property type="entry name" value="GNTR FAMILY REGULATORY PROTEIN"/>
    <property type="match status" value="1"/>
</dbReference>
<dbReference type="PRINTS" id="PR00035">
    <property type="entry name" value="HTHGNTR"/>
</dbReference>
<sequence>MNTATDTTTAAEHAHTTAWIASTLRARIAAGQLTPGSKLSEQALSESLGVSRNTLRQAFATLAGESIVTRIPNRGVFVAAPGAEEVREIYRVRRTIEPSAVLWGRPTPAQLDAMDAIIRKAKAARDAGSVRDMANANQAFHEAVVSLTGSELLRELMDKVLAEMRLVFHAMSAAPDFHTHYVDRNAALVEQLRAGENERAAADLRAYLDAAESELLGHLEGEAPNR</sequence>
<dbReference type="Proteomes" id="UP001500974">
    <property type="component" value="Unassembled WGS sequence"/>
</dbReference>
<dbReference type="Pfam" id="PF00392">
    <property type="entry name" value="GntR"/>
    <property type="match status" value="1"/>
</dbReference>
<evidence type="ECO:0000313" key="5">
    <source>
        <dbReference type="EMBL" id="GAA2177111.1"/>
    </source>
</evidence>
<evidence type="ECO:0000256" key="2">
    <source>
        <dbReference type="ARBA" id="ARBA00023125"/>
    </source>
</evidence>
<dbReference type="InterPro" id="IPR011711">
    <property type="entry name" value="GntR_C"/>
</dbReference>
<name>A0ABN3AZX6_9MICC</name>
<dbReference type="InterPro" id="IPR000524">
    <property type="entry name" value="Tscrpt_reg_HTH_GntR"/>
</dbReference>
<dbReference type="Gene3D" id="1.20.120.530">
    <property type="entry name" value="GntR ligand-binding domain-like"/>
    <property type="match status" value="1"/>
</dbReference>
<dbReference type="PANTHER" id="PTHR43537">
    <property type="entry name" value="TRANSCRIPTIONAL REGULATOR, GNTR FAMILY"/>
    <property type="match status" value="1"/>
</dbReference>
<keyword evidence="3" id="KW-0804">Transcription</keyword>